<proteinExistence type="predicted"/>
<dbReference type="EMBL" id="CM042018">
    <property type="protein sequence ID" value="KAI3827075.1"/>
    <property type="molecule type" value="Genomic_DNA"/>
</dbReference>
<evidence type="ECO:0000313" key="2">
    <source>
        <dbReference type="Proteomes" id="UP001056120"/>
    </source>
</evidence>
<keyword evidence="2" id="KW-1185">Reference proteome</keyword>
<comment type="caution">
    <text evidence="1">The sequence shown here is derived from an EMBL/GenBank/DDBJ whole genome shotgun (WGS) entry which is preliminary data.</text>
</comment>
<name>A0ACB9K4H1_9ASTR</name>
<reference evidence="1 2" key="2">
    <citation type="journal article" date="2022" name="Mol. Ecol. Resour.">
        <title>The genomes of chicory, endive, great burdock and yacon provide insights into Asteraceae paleo-polyploidization history and plant inulin production.</title>
        <authorList>
            <person name="Fan W."/>
            <person name="Wang S."/>
            <person name="Wang H."/>
            <person name="Wang A."/>
            <person name="Jiang F."/>
            <person name="Liu H."/>
            <person name="Zhao H."/>
            <person name="Xu D."/>
            <person name="Zhang Y."/>
        </authorList>
    </citation>
    <scope>NUCLEOTIDE SEQUENCE [LARGE SCALE GENOMIC DNA]</scope>
    <source>
        <strain evidence="2">cv. Yunnan</strain>
        <tissue evidence="1">Leaves</tissue>
    </source>
</reference>
<gene>
    <name evidence="1" type="ORF">L1987_01138</name>
</gene>
<protein>
    <submittedName>
        <fullName evidence="1">Uncharacterized protein</fullName>
    </submittedName>
</protein>
<organism evidence="1 2">
    <name type="scientific">Smallanthus sonchifolius</name>
    <dbReference type="NCBI Taxonomy" id="185202"/>
    <lineage>
        <taxon>Eukaryota</taxon>
        <taxon>Viridiplantae</taxon>
        <taxon>Streptophyta</taxon>
        <taxon>Embryophyta</taxon>
        <taxon>Tracheophyta</taxon>
        <taxon>Spermatophyta</taxon>
        <taxon>Magnoliopsida</taxon>
        <taxon>eudicotyledons</taxon>
        <taxon>Gunneridae</taxon>
        <taxon>Pentapetalae</taxon>
        <taxon>asterids</taxon>
        <taxon>campanulids</taxon>
        <taxon>Asterales</taxon>
        <taxon>Asteraceae</taxon>
        <taxon>Asteroideae</taxon>
        <taxon>Heliantheae alliance</taxon>
        <taxon>Millerieae</taxon>
        <taxon>Smallanthus</taxon>
    </lineage>
</organism>
<sequence>MQSDQQHFLQVGNGNIPNPSIRSSFFGQNVDFQPSKICPRNFIIFDRTDNQSQIMFHPAMAPKFVYPGAGYFGTNTIVRYDENAPKEAHSLMKEDSADIDLLLSSEEEEYEDEELSTARTTHENDASDTADSCSLKPRKPTLGLSSTSHKSRGSSERKRDKMRKMVNSFRRIVPGGNRMNTMAVIDEAVKYLKSLKVELQKVGAGSLEN</sequence>
<evidence type="ECO:0000313" key="1">
    <source>
        <dbReference type="EMBL" id="KAI3827075.1"/>
    </source>
</evidence>
<dbReference type="Proteomes" id="UP001056120">
    <property type="component" value="Linkage Group LG01"/>
</dbReference>
<reference evidence="2" key="1">
    <citation type="journal article" date="2022" name="Mol. Ecol. Resour.">
        <title>The genomes of chicory, endive, great burdock and yacon provide insights into Asteraceae palaeo-polyploidization history and plant inulin production.</title>
        <authorList>
            <person name="Fan W."/>
            <person name="Wang S."/>
            <person name="Wang H."/>
            <person name="Wang A."/>
            <person name="Jiang F."/>
            <person name="Liu H."/>
            <person name="Zhao H."/>
            <person name="Xu D."/>
            <person name="Zhang Y."/>
        </authorList>
    </citation>
    <scope>NUCLEOTIDE SEQUENCE [LARGE SCALE GENOMIC DNA]</scope>
    <source>
        <strain evidence="2">cv. Yunnan</strain>
    </source>
</reference>
<accession>A0ACB9K4H1</accession>